<dbReference type="InterPro" id="IPR051089">
    <property type="entry name" value="prtT"/>
</dbReference>
<dbReference type="GO" id="GO:0006508">
    <property type="term" value="P:proteolysis"/>
    <property type="evidence" value="ECO:0007669"/>
    <property type="project" value="UniProtKB-KW"/>
</dbReference>
<evidence type="ECO:0000256" key="8">
    <source>
        <dbReference type="ARBA" id="ARBA00038134"/>
    </source>
</evidence>
<protein>
    <recommendedName>
        <fullName evidence="9">Transcriptional activator of proteases prtT</fullName>
    </recommendedName>
    <alternativeName>
        <fullName evidence="10">Zn(2)-C6 zinc finger-containing protein prtT</fullName>
    </alternativeName>
</protein>
<evidence type="ECO:0000256" key="3">
    <source>
        <dbReference type="ARBA" id="ARBA00022833"/>
    </source>
</evidence>
<evidence type="ECO:0000256" key="10">
    <source>
        <dbReference type="ARBA" id="ARBA00042461"/>
    </source>
</evidence>
<comment type="similarity">
    <text evidence="8">Belongs to the prtT family.</text>
</comment>
<dbReference type="GO" id="GO:0000976">
    <property type="term" value="F:transcription cis-regulatory region binding"/>
    <property type="evidence" value="ECO:0007669"/>
    <property type="project" value="TreeGrafter"/>
</dbReference>
<keyword evidence="5" id="KW-0238">DNA-binding</keyword>
<evidence type="ECO:0000256" key="7">
    <source>
        <dbReference type="ARBA" id="ARBA00023242"/>
    </source>
</evidence>
<dbReference type="CDD" id="cd12148">
    <property type="entry name" value="fungal_TF_MHR"/>
    <property type="match status" value="1"/>
</dbReference>
<comment type="subcellular location">
    <subcellularLocation>
        <location evidence="1">Nucleus</location>
    </subcellularLocation>
</comment>
<accession>A0A8H4LM32</accession>
<evidence type="ECO:0000256" key="11">
    <source>
        <dbReference type="SAM" id="MobiDB-lite"/>
    </source>
</evidence>
<reference evidence="12 13" key="1">
    <citation type="submission" date="2020-01" db="EMBL/GenBank/DDBJ databases">
        <title>Identification and distribution of gene clusters putatively required for synthesis of sphingolipid metabolism inhibitors in phylogenetically diverse species of the filamentous fungus Fusarium.</title>
        <authorList>
            <person name="Kim H.-S."/>
            <person name="Busman M."/>
            <person name="Brown D.W."/>
            <person name="Divon H."/>
            <person name="Uhlig S."/>
            <person name="Proctor R.H."/>
        </authorList>
    </citation>
    <scope>NUCLEOTIDE SEQUENCE [LARGE SCALE GENOMIC DNA]</scope>
    <source>
        <strain evidence="12 13">NRRL 20459</strain>
    </source>
</reference>
<keyword evidence="2" id="KW-0479">Metal-binding</keyword>
<dbReference type="OrthoDB" id="2595934at2759"/>
<keyword evidence="4" id="KW-0805">Transcription regulation</keyword>
<dbReference type="AlphaFoldDB" id="A0A8H4LM32"/>
<dbReference type="InterPro" id="IPR001138">
    <property type="entry name" value="Zn2Cys6_DnaBD"/>
</dbReference>
<evidence type="ECO:0000256" key="2">
    <source>
        <dbReference type="ARBA" id="ARBA00022723"/>
    </source>
</evidence>
<keyword evidence="3" id="KW-0862">Zinc</keyword>
<gene>
    <name evidence="12" type="ORF">FALBO_1001</name>
</gene>
<feature type="region of interest" description="Disordered" evidence="11">
    <location>
        <begin position="1"/>
        <end position="48"/>
    </location>
</feature>
<sequence length="630" mass="70052">MAGKRARNIRQANPAQEGHEPSAPESRQLSPAPTSEQSHEQDNPKKRRRRILSCDTCRRLKCRCEFDDGSDTCSRIPCLKGDSLDQYSTTSETAYQPDLLKSLHDRVLELENSMISLKLKLEGRQAQPETRPVQNEPLEVQRKPNDSSVLADDIEPADQHVHESPAEIIRRVGSQLSGGYRRTLHPQGDIVTMGLIDAATASNLVTGFIRRRGHILLINSESDLTPSGNLIYSSPFLHAVCCLHEMRWTQTSEEDSIKHRLVYEHVRDISGQVMLSSPLPLEEITGVLIMALFAAAPSRGPEYLDSWLLSGHCAQQAMLCIRFSDILKRTNAGKSISTDLRSIRLWANVCLVHLHWSATTGRPSILPPSYLHQCKSLLGFEQATMRDAMVFAEIELYVALQKNSYDKPETTKEGICASLTSWKLKWSHLLVETELPTGRMLKMSYNIASLILAKRSLDQLEVSNWSSQDAAEAKAIHALVCEFAAQVITSFVDMSTANSGDLPEFHLLCVAYAILLLSQQDELPASVSRIGVIQSLEEVKRRCDQLKTLSSALRFSVQRALEKLRADVHDIDAVVERAGLAVSVDVDAVAPGLGQGEAFQFGTAMESLESMDFFFNGGYLDLLEFETTPI</sequence>
<name>A0A8H4LM32_9HYPO</name>
<dbReference type="EMBL" id="JAADYS010000130">
    <property type="protein sequence ID" value="KAF4472089.1"/>
    <property type="molecule type" value="Genomic_DNA"/>
</dbReference>
<comment type="caution">
    <text evidence="12">The sequence shown here is derived from an EMBL/GenBank/DDBJ whole genome shotgun (WGS) entry which is preliminary data.</text>
</comment>
<dbReference type="GO" id="GO:0008233">
    <property type="term" value="F:peptidase activity"/>
    <property type="evidence" value="ECO:0007669"/>
    <property type="project" value="UniProtKB-KW"/>
</dbReference>
<dbReference type="PANTHER" id="PTHR31845">
    <property type="entry name" value="FINGER DOMAIN PROTEIN, PUTATIVE-RELATED"/>
    <property type="match status" value="1"/>
</dbReference>
<keyword evidence="12" id="KW-0645">Protease</keyword>
<evidence type="ECO:0000313" key="12">
    <source>
        <dbReference type="EMBL" id="KAF4472089.1"/>
    </source>
</evidence>
<dbReference type="CDD" id="cd00067">
    <property type="entry name" value="GAL4"/>
    <property type="match status" value="1"/>
</dbReference>
<evidence type="ECO:0000256" key="5">
    <source>
        <dbReference type="ARBA" id="ARBA00023125"/>
    </source>
</evidence>
<keyword evidence="7" id="KW-0539">Nucleus</keyword>
<evidence type="ECO:0000256" key="9">
    <source>
        <dbReference type="ARBA" id="ARBA00041135"/>
    </source>
</evidence>
<dbReference type="GO" id="GO:0008270">
    <property type="term" value="F:zinc ion binding"/>
    <property type="evidence" value="ECO:0007669"/>
    <property type="project" value="InterPro"/>
</dbReference>
<dbReference type="GO" id="GO:0000981">
    <property type="term" value="F:DNA-binding transcription factor activity, RNA polymerase II-specific"/>
    <property type="evidence" value="ECO:0007669"/>
    <property type="project" value="InterPro"/>
</dbReference>
<evidence type="ECO:0000256" key="6">
    <source>
        <dbReference type="ARBA" id="ARBA00023163"/>
    </source>
</evidence>
<feature type="compositionally biased region" description="Polar residues" evidence="11">
    <location>
        <begin position="25"/>
        <end position="36"/>
    </location>
</feature>
<evidence type="ECO:0000313" key="13">
    <source>
        <dbReference type="Proteomes" id="UP000554235"/>
    </source>
</evidence>
<keyword evidence="12" id="KW-0378">Hydrolase</keyword>
<keyword evidence="13" id="KW-1185">Reference proteome</keyword>
<keyword evidence="6" id="KW-0804">Transcription</keyword>
<dbReference type="PANTHER" id="PTHR31845:SF34">
    <property type="entry name" value="TRANSCRIPTIONAL ACTIVATOR OF PROTEASES PRTT"/>
    <property type="match status" value="1"/>
</dbReference>
<organism evidence="12 13">
    <name type="scientific">Fusarium albosuccineum</name>
    <dbReference type="NCBI Taxonomy" id="1237068"/>
    <lineage>
        <taxon>Eukaryota</taxon>
        <taxon>Fungi</taxon>
        <taxon>Dikarya</taxon>
        <taxon>Ascomycota</taxon>
        <taxon>Pezizomycotina</taxon>
        <taxon>Sordariomycetes</taxon>
        <taxon>Hypocreomycetidae</taxon>
        <taxon>Hypocreales</taxon>
        <taxon>Nectriaceae</taxon>
        <taxon>Fusarium</taxon>
        <taxon>Fusarium decemcellulare species complex</taxon>
    </lineage>
</organism>
<feature type="region of interest" description="Disordered" evidence="11">
    <location>
        <begin position="123"/>
        <end position="150"/>
    </location>
</feature>
<dbReference type="Proteomes" id="UP000554235">
    <property type="component" value="Unassembled WGS sequence"/>
</dbReference>
<evidence type="ECO:0000256" key="4">
    <source>
        <dbReference type="ARBA" id="ARBA00023015"/>
    </source>
</evidence>
<evidence type="ECO:0000256" key="1">
    <source>
        <dbReference type="ARBA" id="ARBA00004123"/>
    </source>
</evidence>
<proteinExistence type="inferred from homology"/>
<dbReference type="GO" id="GO:0005634">
    <property type="term" value="C:nucleus"/>
    <property type="evidence" value="ECO:0007669"/>
    <property type="project" value="UniProtKB-SubCell"/>
</dbReference>